<dbReference type="AlphaFoldDB" id="A0AAJ8B4V1"/>
<name>A0AAJ8B4V1_LATCA</name>
<proteinExistence type="predicted"/>
<protein>
    <submittedName>
        <fullName evidence="3">Uncharacterized protein LOC108880413</fullName>
    </submittedName>
</protein>
<dbReference type="RefSeq" id="XP_050925368.1">
    <property type="nucleotide sequence ID" value="XM_051069411.1"/>
</dbReference>
<dbReference type="Proteomes" id="UP000694890">
    <property type="component" value="Unplaced"/>
</dbReference>
<gene>
    <name evidence="3" type="primary">LOC108880413</name>
</gene>
<evidence type="ECO:0000313" key="2">
    <source>
        <dbReference type="Proteomes" id="UP000694890"/>
    </source>
</evidence>
<keyword evidence="1" id="KW-0472">Membrane</keyword>
<keyword evidence="1" id="KW-0812">Transmembrane</keyword>
<sequence length="253" mass="28529">MFHIPSTNIKAVAKVCVLLPDGSCHGNTKINYCSLLFCTNITPSSTWASGRRKITLMGSRLEFVEGVIHSHALQEVMIPRNSNFQHLTYDTPAAENTQRTFTSAVFLRVANETLSCSSKITYYPDPEFTGFTSTRIGDDVRITIEKEADKLEMTAAELSVWGVQKGKQYPCIMKSKETFPKIDLFICFIQNTPDAEFLHLMIKYGDKTVRLGPPSLLHQVLLILRLLLIPCVTVVLVIICRWQKKLTAEMNKL</sequence>
<accession>A0AAJ8B4V1</accession>
<evidence type="ECO:0000256" key="1">
    <source>
        <dbReference type="SAM" id="Phobius"/>
    </source>
</evidence>
<dbReference type="KEGG" id="lcf:108880413"/>
<dbReference type="GeneID" id="108880413"/>
<evidence type="ECO:0000313" key="3">
    <source>
        <dbReference type="RefSeq" id="XP_050925368.1"/>
    </source>
</evidence>
<reference evidence="3" key="1">
    <citation type="submission" date="2025-08" db="UniProtKB">
        <authorList>
            <consortium name="RefSeq"/>
        </authorList>
    </citation>
    <scope>IDENTIFICATION</scope>
    <source>
        <tissue evidence="3">Brain</tissue>
    </source>
</reference>
<keyword evidence="1" id="KW-1133">Transmembrane helix</keyword>
<feature type="transmembrane region" description="Helical" evidence="1">
    <location>
        <begin position="220"/>
        <end position="242"/>
    </location>
</feature>
<organism evidence="2 3">
    <name type="scientific">Lates calcarifer</name>
    <name type="common">Barramundi</name>
    <name type="synonym">Holocentrus calcarifer</name>
    <dbReference type="NCBI Taxonomy" id="8187"/>
    <lineage>
        <taxon>Eukaryota</taxon>
        <taxon>Metazoa</taxon>
        <taxon>Chordata</taxon>
        <taxon>Craniata</taxon>
        <taxon>Vertebrata</taxon>
        <taxon>Euteleostomi</taxon>
        <taxon>Actinopterygii</taxon>
        <taxon>Neopterygii</taxon>
        <taxon>Teleostei</taxon>
        <taxon>Neoteleostei</taxon>
        <taxon>Acanthomorphata</taxon>
        <taxon>Carangaria</taxon>
        <taxon>Carangaria incertae sedis</taxon>
        <taxon>Centropomidae</taxon>
        <taxon>Lates</taxon>
    </lineage>
</organism>